<proteinExistence type="predicted"/>
<dbReference type="KEGG" id="bze:COCCADRAFT_94315"/>
<protein>
    <submittedName>
        <fullName evidence="1">Uncharacterized protein</fullName>
    </submittedName>
</protein>
<gene>
    <name evidence="1" type="ORF">COCCADRAFT_94315</name>
</gene>
<dbReference type="GeneID" id="19153731"/>
<dbReference type="Proteomes" id="UP000053841">
    <property type="component" value="Unassembled WGS sequence"/>
</dbReference>
<evidence type="ECO:0000313" key="2">
    <source>
        <dbReference type="Proteomes" id="UP000053841"/>
    </source>
</evidence>
<name>W6YF45_COCC2</name>
<dbReference type="RefSeq" id="XP_007711586.1">
    <property type="nucleotide sequence ID" value="XM_007713396.1"/>
</dbReference>
<dbReference type="EMBL" id="KI964597">
    <property type="protein sequence ID" value="EUC34104.1"/>
    <property type="molecule type" value="Genomic_DNA"/>
</dbReference>
<reference evidence="1 2" key="1">
    <citation type="journal article" date="2013" name="PLoS Genet.">
        <title>Comparative genome structure, secondary metabolite, and effector coding capacity across Cochliobolus pathogens.</title>
        <authorList>
            <person name="Condon B.J."/>
            <person name="Leng Y."/>
            <person name="Wu D."/>
            <person name="Bushley K.E."/>
            <person name="Ohm R.A."/>
            <person name="Otillar R."/>
            <person name="Martin J."/>
            <person name="Schackwitz W."/>
            <person name="Grimwood J."/>
            <person name="MohdZainudin N."/>
            <person name="Xue C."/>
            <person name="Wang R."/>
            <person name="Manning V.A."/>
            <person name="Dhillon B."/>
            <person name="Tu Z.J."/>
            <person name="Steffenson B.J."/>
            <person name="Salamov A."/>
            <person name="Sun H."/>
            <person name="Lowry S."/>
            <person name="LaButti K."/>
            <person name="Han J."/>
            <person name="Copeland A."/>
            <person name="Lindquist E."/>
            <person name="Barry K."/>
            <person name="Schmutz J."/>
            <person name="Baker S.E."/>
            <person name="Ciuffetti L.M."/>
            <person name="Grigoriev I.V."/>
            <person name="Zhong S."/>
            <person name="Turgeon B.G."/>
        </authorList>
    </citation>
    <scope>NUCLEOTIDE SEQUENCE [LARGE SCALE GENOMIC DNA]</scope>
    <source>
        <strain evidence="1 2">26-R-13</strain>
    </source>
</reference>
<dbReference type="AlphaFoldDB" id="W6YF45"/>
<evidence type="ECO:0000313" key="1">
    <source>
        <dbReference type="EMBL" id="EUC34104.1"/>
    </source>
</evidence>
<accession>W6YF45</accession>
<sequence>MTKGPWPWLGPTAYRRVLRQRECRQRQAHPAWIKASRFCKAPSCSTGFCARPRCFQA</sequence>
<organism evidence="1 2">
    <name type="scientific">Cochliobolus carbonum (strain 26-R-13)</name>
    <name type="common">Maize leaf spot fungus</name>
    <name type="synonym">Bipolaris zeicola</name>
    <dbReference type="NCBI Taxonomy" id="930089"/>
    <lineage>
        <taxon>Eukaryota</taxon>
        <taxon>Fungi</taxon>
        <taxon>Dikarya</taxon>
        <taxon>Ascomycota</taxon>
        <taxon>Pezizomycotina</taxon>
        <taxon>Dothideomycetes</taxon>
        <taxon>Pleosporomycetidae</taxon>
        <taxon>Pleosporales</taxon>
        <taxon>Pleosporineae</taxon>
        <taxon>Pleosporaceae</taxon>
        <taxon>Bipolaris</taxon>
    </lineage>
</organism>
<dbReference type="HOGENOM" id="CLU_2996230_0_0_1"/>
<keyword evidence="2" id="KW-1185">Reference proteome</keyword>